<dbReference type="PROSITE" id="PS51125">
    <property type="entry name" value="NHL"/>
    <property type="match status" value="1"/>
</dbReference>
<gene>
    <name evidence="4" type="primary">LOC111117231</name>
</gene>
<keyword evidence="1" id="KW-0677">Repeat</keyword>
<dbReference type="OrthoDB" id="6064205at2759"/>
<dbReference type="GeneID" id="111117231"/>
<dbReference type="Gene3D" id="2.120.10.30">
    <property type="entry name" value="TolB, C-terminal domain"/>
    <property type="match status" value="1"/>
</dbReference>
<dbReference type="AlphaFoldDB" id="A0A8B8CA49"/>
<protein>
    <submittedName>
        <fullName evidence="4">Tripartite motif-containing protein 2-like</fullName>
    </submittedName>
</protein>
<dbReference type="InterPro" id="IPR001258">
    <property type="entry name" value="NHL_repeat"/>
</dbReference>
<sequence length="216" mass="23351">MDQGRVIATIPTTYTPLLGVACVGESEALIYGDIKTITCIDIHGAVKDTVITTCQYGPGDISVTRGRELMYSDDKSNTVNIVRHGKFETLITTPKDLVRGDCAAPENNNGDVCCSDVNADTVVVVDKTGRVQFRYDGKPKSFGPRGIVTDALSQIIVTDVYNGCIHLLDQNGQFLRCVDDIGLGNPNGLSVDSEGRLWVGLLHTGTIKVIEYMPNK</sequence>
<dbReference type="RefSeq" id="XP_022312009.1">
    <property type="nucleotide sequence ID" value="XM_022456301.1"/>
</dbReference>
<keyword evidence="3" id="KW-1185">Reference proteome</keyword>
<proteinExistence type="predicted"/>
<name>A0A8B8CA49_CRAVI</name>
<dbReference type="InterPro" id="IPR011042">
    <property type="entry name" value="6-blade_b-propeller_TolB-like"/>
</dbReference>
<organism evidence="3 4">
    <name type="scientific">Crassostrea virginica</name>
    <name type="common">Eastern oyster</name>
    <dbReference type="NCBI Taxonomy" id="6565"/>
    <lineage>
        <taxon>Eukaryota</taxon>
        <taxon>Metazoa</taxon>
        <taxon>Spiralia</taxon>
        <taxon>Lophotrochozoa</taxon>
        <taxon>Mollusca</taxon>
        <taxon>Bivalvia</taxon>
        <taxon>Autobranchia</taxon>
        <taxon>Pteriomorphia</taxon>
        <taxon>Ostreida</taxon>
        <taxon>Ostreoidea</taxon>
        <taxon>Ostreidae</taxon>
        <taxon>Crassostrea</taxon>
    </lineage>
</organism>
<evidence type="ECO:0000256" key="1">
    <source>
        <dbReference type="ARBA" id="ARBA00022737"/>
    </source>
</evidence>
<dbReference type="PROSITE" id="PS51257">
    <property type="entry name" value="PROKAR_LIPOPROTEIN"/>
    <property type="match status" value="1"/>
</dbReference>
<dbReference type="SUPFAM" id="SSF101898">
    <property type="entry name" value="NHL repeat"/>
    <property type="match status" value="1"/>
</dbReference>
<evidence type="ECO:0000313" key="3">
    <source>
        <dbReference type="Proteomes" id="UP000694844"/>
    </source>
</evidence>
<reference evidence="4" key="1">
    <citation type="submission" date="2025-08" db="UniProtKB">
        <authorList>
            <consortium name="RefSeq"/>
        </authorList>
    </citation>
    <scope>IDENTIFICATION</scope>
    <source>
        <tissue evidence="4">Whole sample</tissue>
    </source>
</reference>
<dbReference type="Proteomes" id="UP000694844">
    <property type="component" value="Chromosome 10"/>
</dbReference>
<accession>A0A8B8CA49</accession>
<dbReference type="KEGG" id="cvn:111117231"/>
<feature type="repeat" description="NHL" evidence="2">
    <location>
        <begin position="143"/>
        <end position="171"/>
    </location>
</feature>
<evidence type="ECO:0000256" key="2">
    <source>
        <dbReference type="PROSITE-ProRule" id="PRU00504"/>
    </source>
</evidence>
<evidence type="ECO:0000313" key="4">
    <source>
        <dbReference type="RefSeq" id="XP_022312009.1"/>
    </source>
</evidence>